<sequence length="259" mass="28415">MKGIVRFLVSLICLGLLISTFSCSLHEKGNGDLRNQPEPPATPLIQEKTAPPAQQDKLDLLIKAFIDLTKAIYAEKTINPETAAQPKTELKEPPAGAFGVDKTLETKKPVAKSEKSLEEVWRVVQSNSYRIGSVEKGMAELSLLVIAMNPGDQIALRIGSFASKNSELSPNLIKQADELVKIIKNDNLTMTELWGYSSPEGDEKGNLELSKERAESVKAHFALRCLEVENIIVSGKGEARLNGSYSDNRCVIVILKKNK</sequence>
<evidence type="ECO:0000259" key="2">
    <source>
        <dbReference type="PROSITE" id="PS51123"/>
    </source>
</evidence>
<evidence type="ECO:0000313" key="4">
    <source>
        <dbReference type="Proteomes" id="UP000177579"/>
    </source>
</evidence>
<dbReference type="GO" id="GO:0016020">
    <property type="term" value="C:membrane"/>
    <property type="evidence" value="ECO:0007669"/>
    <property type="project" value="UniProtKB-UniRule"/>
</dbReference>
<organism evidence="3 4">
    <name type="scientific">Candidatus Falkowbacteria bacterium RIFOXYD2_FULL_34_120</name>
    <dbReference type="NCBI Taxonomy" id="1798007"/>
    <lineage>
        <taxon>Bacteria</taxon>
        <taxon>Candidatus Falkowiibacteriota</taxon>
    </lineage>
</organism>
<name>A0A1F5TPE2_9BACT</name>
<dbReference type="PROSITE" id="PS51123">
    <property type="entry name" value="OMPA_2"/>
    <property type="match status" value="1"/>
</dbReference>
<dbReference type="Gene3D" id="3.30.1330.60">
    <property type="entry name" value="OmpA-like domain"/>
    <property type="match status" value="1"/>
</dbReference>
<comment type="caution">
    <text evidence="3">The sequence shown here is derived from an EMBL/GenBank/DDBJ whole genome shotgun (WGS) entry which is preliminary data.</text>
</comment>
<protein>
    <recommendedName>
        <fullName evidence="2">OmpA-like domain-containing protein</fullName>
    </recommendedName>
</protein>
<dbReference type="Proteomes" id="UP000177579">
    <property type="component" value="Unassembled WGS sequence"/>
</dbReference>
<feature type="domain" description="OmpA-like" evidence="2">
    <location>
        <begin position="148"/>
        <end position="259"/>
    </location>
</feature>
<evidence type="ECO:0000256" key="1">
    <source>
        <dbReference type="PROSITE-ProRule" id="PRU00473"/>
    </source>
</evidence>
<reference evidence="3 4" key="1">
    <citation type="journal article" date="2016" name="Nat. Commun.">
        <title>Thousands of microbial genomes shed light on interconnected biogeochemical processes in an aquifer system.</title>
        <authorList>
            <person name="Anantharaman K."/>
            <person name="Brown C.T."/>
            <person name="Hug L.A."/>
            <person name="Sharon I."/>
            <person name="Castelle C.J."/>
            <person name="Probst A.J."/>
            <person name="Thomas B.C."/>
            <person name="Singh A."/>
            <person name="Wilkins M.J."/>
            <person name="Karaoz U."/>
            <person name="Brodie E.L."/>
            <person name="Williams K.H."/>
            <person name="Hubbard S.S."/>
            <person name="Banfield J.F."/>
        </authorList>
    </citation>
    <scope>NUCLEOTIDE SEQUENCE [LARGE SCALE GENOMIC DNA]</scope>
</reference>
<dbReference type="Pfam" id="PF00691">
    <property type="entry name" value="OmpA"/>
    <property type="match status" value="1"/>
</dbReference>
<proteinExistence type="predicted"/>
<evidence type="ECO:0000313" key="3">
    <source>
        <dbReference type="EMBL" id="OGF40833.1"/>
    </source>
</evidence>
<dbReference type="AlphaFoldDB" id="A0A1F5TPE2"/>
<dbReference type="InterPro" id="IPR036737">
    <property type="entry name" value="OmpA-like_sf"/>
</dbReference>
<gene>
    <name evidence="3" type="ORF">A2531_06660</name>
</gene>
<keyword evidence="1" id="KW-0472">Membrane</keyword>
<dbReference type="InterPro" id="IPR006665">
    <property type="entry name" value="OmpA-like"/>
</dbReference>
<accession>A0A1F5TPE2</accession>
<dbReference type="SUPFAM" id="SSF103088">
    <property type="entry name" value="OmpA-like"/>
    <property type="match status" value="1"/>
</dbReference>
<dbReference type="PROSITE" id="PS51257">
    <property type="entry name" value="PROKAR_LIPOPROTEIN"/>
    <property type="match status" value="1"/>
</dbReference>
<dbReference type="EMBL" id="MFGO01000019">
    <property type="protein sequence ID" value="OGF40833.1"/>
    <property type="molecule type" value="Genomic_DNA"/>
</dbReference>